<keyword evidence="1" id="KW-1133">Transmembrane helix</keyword>
<dbReference type="RefSeq" id="WP_249860486.1">
    <property type="nucleotide sequence ID" value="NZ_CP027059.1"/>
</dbReference>
<name>A0ABY4RRJ2_9BACL</name>
<accession>A0ABY4RRJ2</accession>
<dbReference type="EMBL" id="CP027059">
    <property type="protein sequence ID" value="UQZ84753.1"/>
    <property type="molecule type" value="Genomic_DNA"/>
</dbReference>
<gene>
    <name evidence="2" type="ORF">SK3146_04008</name>
</gene>
<sequence length="177" mass="18107">MTNYSVFNKSNSPLYTQMTNTYTSPGIESEPEGSAAKSGILYTLSSGSVSVPASQSLLLQAVNPAGSGKTMYVSRIMGGVTGSAAVFVYSGGTITGGTNPVPVNMLFGSTSKSSMTTKQNTGTLGATFINVISLPVSSGLYSIPLTGSIVVPVGQILTVTVGTGALTASINIVWWEF</sequence>
<proteinExistence type="predicted"/>
<evidence type="ECO:0008006" key="4">
    <source>
        <dbReference type="Google" id="ProtNLM"/>
    </source>
</evidence>
<feature type="transmembrane region" description="Helical" evidence="1">
    <location>
        <begin position="122"/>
        <end position="143"/>
    </location>
</feature>
<evidence type="ECO:0000313" key="3">
    <source>
        <dbReference type="Proteomes" id="UP001057134"/>
    </source>
</evidence>
<evidence type="ECO:0000256" key="1">
    <source>
        <dbReference type="SAM" id="Phobius"/>
    </source>
</evidence>
<evidence type="ECO:0000313" key="2">
    <source>
        <dbReference type="EMBL" id="UQZ84753.1"/>
    </source>
</evidence>
<reference evidence="2" key="1">
    <citation type="submission" date="2018-02" db="EMBL/GenBank/DDBJ databases">
        <authorList>
            <person name="Kim S.-K."/>
            <person name="Jung H.-I."/>
            <person name="Lee S.-W."/>
        </authorList>
    </citation>
    <scope>NUCLEOTIDE SEQUENCE</scope>
    <source>
        <strain evidence="2">SK3146</strain>
    </source>
</reference>
<organism evidence="2 3">
    <name type="scientific">Paenibacillus konkukensis</name>
    <dbReference type="NCBI Taxonomy" id="2020716"/>
    <lineage>
        <taxon>Bacteria</taxon>
        <taxon>Bacillati</taxon>
        <taxon>Bacillota</taxon>
        <taxon>Bacilli</taxon>
        <taxon>Bacillales</taxon>
        <taxon>Paenibacillaceae</taxon>
        <taxon>Paenibacillus</taxon>
    </lineage>
</organism>
<keyword evidence="3" id="KW-1185">Reference proteome</keyword>
<protein>
    <recommendedName>
        <fullName evidence="4">BclA C-terminal domain-containing protein</fullName>
    </recommendedName>
</protein>
<feature type="transmembrane region" description="Helical" evidence="1">
    <location>
        <begin position="149"/>
        <end position="174"/>
    </location>
</feature>
<keyword evidence="1" id="KW-0472">Membrane</keyword>
<reference evidence="2" key="2">
    <citation type="journal article" date="2021" name="J Anim Sci Technol">
        <title>Complete genome sequence of Paenibacillus konkukensis sp. nov. SK3146 as a potential probiotic strain.</title>
        <authorList>
            <person name="Jung H.I."/>
            <person name="Park S."/>
            <person name="Niu K.M."/>
            <person name="Lee S.W."/>
            <person name="Kothari D."/>
            <person name="Yi K.J."/>
            <person name="Kim S.K."/>
        </authorList>
    </citation>
    <scope>NUCLEOTIDE SEQUENCE</scope>
    <source>
        <strain evidence="2">SK3146</strain>
    </source>
</reference>
<dbReference type="Proteomes" id="UP001057134">
    <property type="component" value="Chromosome"/>
</dbReference>
<keyword evidence="1" id="KW-0812">Transmembrane</keyword>